<protein>
    <recommendedName>
        <fullName evidence="1">Reverse transcriptase Ty1/copia-type domain-containing protein</fullName>
    </recommendedName>
</protein>
<sequence>MEEEIKVIKKNDTWELLNLLKGHEAIGVKWMFKIKKNAKGEVERYKARLVAKGYKPWIARMETIRLLISLAVQMGNLPT</sequence>
<evidence type="ECO:0000313" key="2">
    <source>
        <dbReference type="EMBL" id="RDX98977.1"/>
    </source>
</evidence>
<dbReference type="AlphaFoldDB" id="A0A371H859"/>
<dbReference type="EMBL" id="QJKJ01003331">
    <property type="protein sequence ID" value="RDX98977.1"/>
    <property type="molecule type" value="Genomic_DNA"/>
</dbReference>
<name>A0A371H859_MUCPR</name>
<evidence type="ECO:0000313" key="3">
    <source>
        <dbReference type="Proteomes" id="UP000257109"/>
    </source>
</evidence>
<feature type="domain" description="Reverse transcriptase Ty1/copia-type" evidence="1">
    <location>
        <begin position="11"/>
        <end position="73"/>
    </location>
</feature>
<reference evidence="2" key="1">
    <citation type="submission" date="2018-05" db="EMBL/GenBank/DDBJ databases">
        <title>Draft genome of Mucuna pruriens seed.</title>
        <authorList>
            <person name="Nnadi N.E."/>
            <person name="Vos R."/>
            <person name="Hasami M.H."/>
            <person name="Devisetty U.K."/>
            <person name="Aguiy J.C."/>
        </authorList>
    </citation>
    <scope>NUCLEOTIDE SEQUENCE [LARGE SCALE GENOMIC DNA]</scope>
    <source>
        <strain evidence="2">JCA_2017</strain>
    </source>
</reference>
<proteinExistence type="predicted"/>
<evidence type="ECO:0000259" key="1">
    <source>
        <dbReference type="Pfam" id="PF07727"/>
    </source>
</evidence>
<accession>A0A371H859</accession>
<dbReference type="STRING" id="157652.A0A371H859"/>
<organism evidence="2 3">
    <name type="scientific">Mucuna pruriens</name>
    <name type="common">Velvet bean</name>
    <name type="synonym">Dolichos pruriens</name>
    <dbReference type="NCBI Taxonomy" id="157652"/>
    <lineage>
        <taxon>Eukaryota</taxon>
        <taxon>Viridiplantae</taxon>
        <taxon>Streptophyta</taxon>
        <taxon>Embryophyta</taxon>
        <taxon>Tracheophyta</taxon>
        <taxon>Spermatophyta</taxon>
        <taxon>Magnoliopsida</taxon>
        <taxon>eudicotyledons</taxon>
        <taxon>Gunneridae</taxon>
        <taxon>Pentapetalae</taxon>
        <taxon>rosids</taxon>
        <taxon>fabids</taxon>
        <taxon>Fabales</taxon>
        <taxon>Fabaceae</taxon>
        <taxon>Papilionoideae</taxon>
        <taxon>50 kb inversion clade</taxon>
        <taxon>NPAAA clade</taxon>
        <taxon>indigoferoid/millettioid clade</taxon>
        <taxon>Phaseoleae</taxon>
        <taxon>Mucuna</taxon>
    </lineage>
</organism>
<dbReference type="Proteomes" id="UP000257109">
    <property type="component" value="Unassembled WGS sequence"/>
</dbReference>
<dbReference type="Pfam" id="PF07727">
    <property type="entry name" value="RVT_2"/>
    <property type="match status" value="1"/>
</dbReference>
<comment type="caution">
    <text evidence="2">The sequence shown here is derived from an EMBL/GenBank/DDBJ whole genome shotgun (WGS) entry which is preliminary data.</text>
</comment>
<dbReference type="InterPro" id="IPR013103">
    <property type="entry name" value="RVT_2"/>
</dbReference>
<keyword evidence="3" id="KW-1185">Reference proteome</keyword>
<gene>
    <name evidence="2" type="ORF">CR513_18057</name>
</gene>
<dbReference type="OrthoDB" id="1917367at2759"/>
<feature type="non-terminal residue" evidence="2">
    <location>
        <position position="1"/>
    </location>
</feature>